<name>A0AAJ2RX45_9GAMM</name>
<dbReference type="KEGG" id="halk:CUU95_05370"/>
<evidence type="ECO:0000313" key="3">
    <source>
        <dbReference type="Proteomes" id="UP001276761"/>
    </source>
</evidence>
<protein>
    <submittedName>
        <fullName evidence="2">Flagellar protein FlaG</fullName>
    </submittedName>
</protein>
<dbReference type="InterPro" id="IPR005186">
    <property type="entry name" value="FlaG"/>
</dbReference>
<dbReference type="RefSeq" id="WP_084183644.1">
    <property type="nucleotide sequence ID" value="NZ_CANKXH010000003.1"/>
</dbReference>
<dbReference type="EMBL" id="JAWXXT010000001">
    <property type="protein sequence ID" value="MDX5978094.1"/>
    <property type="molecule type" value="Genomic_DNA"/>
</dbReference>
<organism evidence="2 3">
    <name type="scientific">Vreelandella alkaliphila</name>
    <dbReference type="NCBI Taxonomy" id="272774"/>
    <lineage>
        <taxon>Bacteria</taxon>
        <taxon>Pseudomonadati</taxon>
        <taxon>Pseudomonadota</taxon>
        <taxon>Gammaproteobacteria</taxon>
        <taxon>Oceanospirillales</taxon>
        <taxon>Halomonadaceae</taxon>
        <taxon>Vreelandella</taxon>
    </lineage>
</organism>
<gene>
    <name evidence="2" type="ORF">SIL78_10990</name>
</gene>
<feature type="region of interest" description="Disordered" evidence="1">
    <location>
        <begin position="19"/>
        <end position="60"/>
    </location>
</feature>
<dbReference type="Proteomes" id="UP001276761">
    <property type="component" value="Unassembled WGS sequence"/>
</dbReference>
<keyword evidence="2" id="KW-0282">Flagellum</keyword>
<dbReference type="PANTHER" id="PTHR37166:SF1">
    <property type="entry name" value="PROTEIN FLAG"/>
    <property type="match status" value="1"/>
</dbReference>
<keyword evidence="2" id="KW-0969">Cilium</keyword>
<dbReference type="Gene3D" id="3.30.160.170">
    <property type="entry name" value="FlaG-like"/>
    <property type="match status" value="1"/>
</dbReference>
<evidence type="ECO:0000313" key="2">
    <source>
        <dbReference type="EMBL" id="MDX5978094.1"/>
    </source>
</evidence>
<accession>A0AAJ2RX45</accession>
<comment type="caution">
    <text evidence="2">The sequence shown here is derived from an EMBL/GenBank/DDBJ whole genome shotgun (WGS) entry which is preliminary data.</text>
</comment>
<sequence>MGPLLIDELISIATAPYSSNNHQSTNFQPANQQTSLKQTPGIPGVGGEQAEPRNVSKESLAEPIQRINETLRPRGLEFVLSEQSGRVITKVIDRETGDVIRQIPAEEVLLVAERLEELQGRIISLEA</sequence>
<dbReference type="AlphaFoldDB" id="A0AAJ2RX45"/>
<dbReference type="GeneID" id="303166031"/>
<dbReference type="SUPFAM" id="SSF160214">
    <property type="entry name" value="FlaG-like"/>
    <property type="match status" value="1"/>
</dbReference>
<dbReference type="PANTHER" id="PTHR37166">
    <property type="entry name" value="PROTEIN FLAG"/>
    <property type="match status" value="1"/>
</dbReference>
<proteinExistence type="predicted"/>
<reference evidence="2" key="1">
    <citation type="submission" date="2023-11" db="EMBL/GenBank/DDBJ databases">
        <title>MicrobeMod: A computational toolkit for identifying prokaryotic methylation and restriction-modification with nanopore sequencing.</title>
        <authorList>
            <person name="Crits-Christoph A."/>
            <person name="Kang S.C."/>
            <person name="Lee H."/>
            <person name="Ostrov N."/>
        </authorList>
    </citation>
    <scope>NUCLEOTIDE SEQUENCE</scope>
    <source>
        <strain evidence="2">ATCC BAA-953</strain>
    </source>
</reference>
<dbReference type="Pfam" id="PF03646">
    <property type="entry name" value="FlaG"/>
    <property type="match status" value="1"/>
</dbReference>
<evidence type="ECO:0000256" key="1">
    <source>
        <dbReference type="SAM" id="MobiDB-lite"/>
    </source>
</evidence>
<keyword evidence="2" id="KW-0966">Cell projection</keyword>
<dbReference type="InterPro" id="IPR035924">
    <property type="entry name" value="FlaG-like_sf"/>
</dbReference>
<feature type="compositionally biased region" description="Basic and acidic residues" evidence="1">
    <location>
        <begin position="50"/>
        <end position="60"/>
    </location>
</feature>
<feature type="compositionally biased region" description="Polar residues" evidence="1">
    <location>
        <begin position="19"/>
        <end position="38"/>
    </location>
</feature>